<dbReference type="InterPro" id="IPR009057">
    <property type="entry name" value="Homeodomain-like_sf"/>
</dbReference>
<comment type="caution">
    <text evidence="5">The sequence shown here is derived from an EMBL/GenBank/DDBJ whole genome shotgun (WGS) entry which is preliminary data.</text>
</comment>
<keyword evidence="1 2" id="KW-0238">DNA-binding</keyword>
<dbReference type="PROSITE" id="PS50977">
    <property type="entry name" value="HTH_TETR_2"/>
    <property type="match status" value="1"/>
</dbReference>
<dbReference type="SUPFAM" id="SSF46689">
    <property type="entry name" value="Homeodomain-like"/>
    <property type="match status" value="1"/>
</dbReference>
<accession>A0A1Y1SBB3</accession>
<name>A0A1Y1SBB3_9GAMM</name>
<evidence type="ECO:0000313" key="5">
    <source>
        <dbReference type="EMBL" id="ORE85930.1"/>
    </source>
</evidence>
<dbReference type="GO" id="GO:0003677">
    <property type="term" value="F:DNA binding"/>
    <property type="evidence" value="ECO:0007669"/>
    <property type="project" value="UniProtKB-UniRule"/>
</dbReference>
<dbReference type="Pfam" id="PF00440">
    <property type="entry name" value="TetR_N"/>
    <property type="match status" value="1"/>
</dbReference>
<feature type="DNA-binding region" description="H-T-H motif" evidence="2">
    <location>
        <begin position="59"/>
        <end position="78"/>
    </location>
</feature>
<proteinExistence type="predicted"/>
<dbReference type="AlphaFoldDB" id="A0A1Y1SBB3"/>
<keyword evidence="6" id="KW-1185">Reference proteome</keyword>
<feature type="compositionally biased region" description="Polar residues" evidence="3">
    <location>
        <begin position="1"/>
        <end position="15"/>
    </location>
</feature>
<evidence type="ECO:0000313" key="6">
    <source>
        <dbReference type="Proteomes" id="UP000192342"/>
    </source>
</evidence>
<gene>
    <name evidence="5" type="ORF">ATO7_11573</name>
</gene>
<feature type="region of interest" description="Disordered" evidence="3">
    <location>
        <begin position="1"/>
        <end position="30"/>
    </location>
</feature>
<protein>
    <submittedName>
        <fullName evidence="5">Transcriptional regulator</fullName>
    </submittedName>
</protein>
<dbReference type="Proteomes" id="UP000192342">
    <property type="component" value="Unassembled WGS sequence"/>
</dbReference>
<dbReference type="EMBL" id="AQQV01000003">
    <property type="protein sequence ID" value="ORE85930.1"/>
    <property type="molecule type" value="Genomic_DNA"/>
</dbReference>
<organism evidence="5 6">
    <name type="scientific">Oceanococcus atlanticus</name>
    <dbReference type="NCBI Taxonomy" id="1317117"/>
    <lineage>
        <taxon>Bacteria</taxon>
        <taxon>Pseudomonadati</taxon>
        <taxon>Pseudomonadota</taxon>
        <taxon>Gammaproteobacteria</taxon>
        <taxon>Chromatiales</taxon>
        <taxon>Oceanococcaceae</taxon>
        <taxon>Oceanococcus</taxon>
    </lineage>
</organism>
<evidence type="ECO:0000259" key="4">
    <source>
        <dbReference type="PROSITE" id="PS50977"/>
    </source>
</evidence>
<evidence type="ECO:0000256" key="3">
    <source>
        <dbReference type="SAM" id="MobiDB-lite"/>
    </source>
</evidence>
<evidence type="ECO:0000256" key="1">
    <source>
        <dbReference type="ARBA" id="ARBA00023125"/>
    </source>
</evidence>
<evidence type="ECO:0000256" key="2">
    <source>
        <dbReference type="PROSITE-ProRule" id="PRU00335"/>
    </source>
</evidence>
<reference evidence="5 6" key="1">
    <citation type="submission" date="2013-04" db="EMBL/GenBank/DDBJ databases">
        <title>Oceanococcus atlanticus 22II-S10r2 Genome Sequencing.</title>
        <authorList>
            <person name="Lai Q."/>
            <person name="Li G."/>
            <person name="Shao Z."/>
        </authorList>
    </citation>
    <scope>NUCLEOTIDE SEQUENCE [LARGE SCALE GENOMIC DNA]</scope>
    <source>
        <strain evidence="5 6">22II-S10r2</strain>
    </source>
</reference>
<dbReference type="RefSeq" id="WP_146680317.1">
    <property type="nucleotide sequence ID" value="NZ_AQQV01000003.1"/>
</dbReference>
<dbReference type="InterPro" id="IPR001647">
    <property type="entry name" value="HTH_TetR"/>
</dbReference>
<dbReference type="Gene3D" id="1.10.357.10">
    <property type="entry name" value="Tetracycline Repressor, domain 2"/>
    <property type="match status" value="1"/>
</dbReference>
<feature type="domain" description="HTH tetR-type" evidence="4">
    <location>
        <begin position="36"/>
        <end position="96"/>
    </location>
</feature>
<dbReference type="STRING" id="1317117.ATO7_11573"/>
<sequence length="223" mass="25435">MYRTLDNNNMANNLSARKRQKRELSIPAPGRKGNIKVTREGWIECAKVVLIEEGIGAVKVDRLAKRLNVTRGGFYYHFKNHHGLLEALLDSWREQNLFTPREMQVDSVDHAAQTLDAICGNLIHELGFDPQFDMAIREWARVSKPVAEVVHQVDDERIASLEQVFSGLGYPCTEARVRARVFYTHQIGYYTIGVEEPTAIREQNLQSYLNVLGGTAYRKAYRG</sequence>